<reference evidence="2 3" key="1">
    <citation type="submission" date="2018-06" db="EMBL/GenBank/DDBJ databases">
        <authorList>
            <consortium name="Pathogen Informatics"/>
            <person name="Doyle S."/>
        </authorList>
    </citation>
    <scope>NUCLEOTIDE SEQUENCE [LARGE SCALE GENOMIC DNA]</scope>
    <source>
        <strain evidence="2 3">NCTC12092</strain>
    </source>
</reference>
<dbReference type="Proteomes" id="UP000254461">
    <property type="component" value="Unassembled WGS sequence"/>
</dbReference>
<dbReference type="EMBL" id="UHFF01000002">
    <property type="protein sequence ID" value="SUN45536.1"/>
    <property type="molecule type" value="Genomic_DNA"/>
</dbReference>
<evidence type="ECO:0000313" key="3">
    <source>
        <dbReference type="Proteomes" id="UP000254461"/>
    </source>
</evidence>
<keyword evidence="1" id="KW-0472">Membrane</keyword>
<dbReference type="AlphaFoldDB" id="A0A380JQ86"/>
<keyword evidence="1" id="KW-1133">Transmembrane helix</keyword>
<proteinExistence type="predicted"/>
<accession>A0A380JQ86</accession>
<evidence type="ECO:0000313" key="2">
    <source>
        <dbReference type="EMBL" id="SUN45536.1"/>
    </source>
</evidence>
<protein>
    <submittedName>
        <fullName evidence="2">Type IV leader peptidase family protein</fullName>
    </submittedName>
</protein>
<gene>
    <name evidence="2" type="ORF">NCTC12092_00537</name>
</gene>
<feature type="transmembrane region" description="Helical" evidence="1">
    <location>
        <begin position="109"/>
        <end position="127"/>
    </location>
</feature>
<evidence type="ECO:0000256" key="1">
    <source>
        <dbReference type="SAM" id="Phobius"/>
    </source>
</evidence>
<name>A0A380JQ86_9STRE</name>
<keyword evidence="1" id="KW-0812">Transmembrane</keyword>
<organism evidence="2 3">
    <name type="scientific">Streptococcus equi subsp. equi</name>
    <dbReference type="NCBI Taxonomy" id="148942"/>
    <lineage>
        <taxon>Bacteria</taxon>
        <taxon>Bacillati</taxon>
        <taxon>Bacillota</taxon>
        <taxon>Bacilli</taxon>
        <taxon>Lactobacillales</taxon>
        <taxon>Streptococcaceae</taxon>
        <taxon>Streptococcus</taxon>
    </lineage>
</organism>
<feature type="transmembrane region" description="Helical" evidence="1">
    <location>
        <begin position="134"/>
        <end position="156"/>
    </location>
</feature>
<feature type="transmembrane region" description="Helical" evidence="1">
    <location>
        <begin position="168"/>
        <end position="186"/>
    </location>
</feature>
<feature type="transmembrane region" description="Helical" evidence="1">
    <location>
        <begin position="193"/>
        <end position="210"/>
    </location>
</feature>
<feature type="transmembrane region" description="Helical" evidence="1">
    <location>
        <begin position="66"/>
        <end position="89"/>
    </location>
</feature>
<sequence length="213" mass="23937">MSTIFHCYCGFLVGNLFRLILNLFSEQQTKALVKPHIGQLHLSSLFFPVTKPTYSPKLELKRWAMLPYLEIITSLIFGLTALCGLTWTQHYLLCFSLLLCFFDLDSQEYPLIIWLISFLLLLPFYGINLLTVLLLLLALLSAAIPINIGAGDFLYLANLALVIKLSSLLWIIQIASLVGILACLVLKTKKIPFIPYLTLGLMAILLFERLTGG</sequence>